<proteinExistence type="predicted"/>
<sequence>MFKVNTQFSLTYPDKDNDLVCNSVMNIDYTEHVKQLIKDKILSHRTVSSFLEENPGTLKHSSTAVIRETYSRKHELYISMSFTLKHANLDTDGTEGCITISVPEVAIANVLMEGTQFTTFYFYTKRVERILKAVRCKLIENLMAIMWDKYLVSKK</sequence>
<organism evidence="1">
    <name type="scientific">Myoviridae sp. ctLnO19</name>
    <dbReference type="NCBI Taxonomy" id="2825085"/>
    <lineage>
        <taxon>Viruses</taxon>
        <taxon>Duplodnaviria</taxon>
        <taxon>Heunggongvirae</taxon>
        <taxon>Uroviricota</taxon>
        <taxon>Caudoviricetes</taxon>
    </lineage>
</organism>
<protein>
    <submittedName>
        <fullName evidence="1">Uncharacterized protein</fullName>
    </submittedName>
</protein>
<accession>A0A8S5NZP9</accession>
<dbReference type="EMBL" id="BK015301">
    <property type="protein sequence ID" value="DAE00302.1"/>
    <property type="molecule type" value="Genomic_DNA"/>
</dbReference>
<reference evidence="1" key="1">
    <citation type="journal article" date="2021" name="Proc. Natl. Acad. Sci. U.S.A.">
        <title>A Catalog of Tens of Thousands of Viruses from Human Metagenomes Reveals Hidden Associations with Chronic Diseases.</title>
        <authorList>
            <person name="Tisza M.J."/>
            <person name="Buck C.B."/>
        </authorList>
    </citation>
    <scope>NUCLEOTIDE SEQUENCE</scope>
    <source>
        <strain evidence="1">CtLnO19</strain>
    </source>
</reference>
<name>A0A8S5NZP9_9CAUD</name>
<evidence type="ECO:0000313" key="1">
    <source>
        <dbReference type="EMBL" id="DAE00302.1"/>
    </source>
</evidence>